<sequence>MPLPASSTTAQWPPKVLDNLLPAMARWGAWWANDLARLQAVYGGGLMPDRTGFFASDTGGMKVHSLGPIRWFIAQPAVGTQLNTKLPVPIAAEICQASADLLFSDPVTVTHTDEAAQARLGELLDDGFHASIAEAAEMSAALGGVYLRVTWDDTLNPDAPFTTVKDADEAIPEFRFGVLTAVTFWAVVARDGKQVWRHLERHELTSTGVGVILHGLYVGDDTTLGIRIPLSSRPETAPLAVYTDLNSEGTISTGSPGLAVVYVPNQTPNRSWRKDPLGQNLGRSDLDGIEHLMDQLAETMSDWMRARRAARARVLVAKELAKSAGPGQASVIDMDQETYVSTDMSANSGSSPAPLSMADRMNVMQPTFDPAGYKATADELIEQILQMAGYSMSTFGVQGDQRGDRTATEIEARERRSLMTRARKIRIWRPALEEYVEKLLAIDRVFFNHPNPTEGVQVEFSDGVQESQLRLAQTVQALYASESASVEERVSMLHPDWDETQIGEEVAKIKDEFAHTLPDPTMNPFGQADGAAAV</sequence>
<dbReference type="STRING" id="400772.RR49_01170"/>
<gene>
    <name evidence="1" type="ORF">RR49_01170</name>
</gene>
<dbReference type="RefSeq" id="WP_045247119.1">
    <property type="nucleotide sequence ID" value="NZ_JYIY01000069.1"/>
</dbReference>
<evidence type="ECO:0000313" key="1">
    <source>
        <dbReference type="EMBL" id="KJL37058.1"/>
    </source>
</evidence>
<proteinExistence type="predicted"/>
<dbReference type="AlphaFoldDB" id="A0A0F0LV94"/>
<accession>A0A0F0LV94</accession>
<comment type="caution">
    <text evidence="1">The sequence shown here is derived from an EMBL/GenBank/DDBJ whole genome shotgun (WGS) entry which is preliminary data.</text>
</comment>
<evidence type="ECO:0000313" key="2">
    <source>
        <dbReference type="Proteomes" id="UP000033451"/>
    </source>
</evidence>
<organism evidence="1 2">
    <name type="scientific">Microbacterium ginsengisoli</name>
    <dbReference type="NCBI Taxonomy" id="400772"/>
    <lineage>
        <taxon>Bacteria</taxon>
        <taxon>Bacillati</taxon>
        <taxon>Actinomycetota</taxon>
        <taxon>Actinomycetes</taxon>
        <taxon>Micrococcales</taxon>
        <taxon>Microbacteriaceae</taxon>
        <taxon>Microbacterium</taxon>
    </lineage>
</organism>
<dbReference type="EMBL" id="JYIY01000069">
    <property type="protein sequence ID" value="KJL37058.1"/>
    <property type="molecule type" value="Genomic_DNA"/>
</dbReference>
<protein>
    <submittedName>
        <fullName evidence="1">Phage portal protein, SPP1 Gp6-like</fullName>
    </submittedName>
</protein>
<dbReference type="InterPro" id="IPR021145">
    <property type="entry name" value="Portal_protein_SPP1_Gp6-like"/>
</dbReference>
<keyword evidence="2" id="KW-1185">Reference proteome</keyword>
<dbReference type="Pfam" id="PF05133">
    <property type="entry name" value="SPP1_portal"/>
    <property type="match status" value="1"/>
</dbReference>
<name>A0A0F0LV94_9MICO</name>
<dbReference type="PATRIC" id="fig|400772.4.peg.1193"/>
<dbReference type="Proteomes" id="UP000033451">
    <property type="component" value="Unassembled WGS sequence"/>
</dbReference>
<reference evidence="1 2" key="1">
    <citation type="submission" date="2015-02" db="EMBL/GenBank/DDBJ databases">
        <title>Draft genome sequences of ten Microbacterium spp. with emphasis on heavy metal contaminated environments.</title>
        <authorList>
            <person name="Corretto E."/>
        </authorList>
    </citation>
    <scope>NUCLEOTIDE SEQUENCE [LARGE SCALE GENOMIC DNA]</scope>
    <source>
        <strain evidence="1 2">DSM 18659</strain>
    </source>
</reference>